<feature type="region of interest" description="Disordered" evidence="1">
    <location>
        <begin position="411"/>
        <end position="479"/>
    </location>
</feature>
<evidence type="ECO:0000313" key="4">
    <source>
        <dbReference type="Proteomes" id="UP000541558"/>
    </source>
</evidence>
<feature type="region of interest" description="Disordered" evidence="1">
    <location>
        <begin position="97"/>
        <end position="133"/>
    </location>
</feature>
<feature type="region of interest" description="Disordered" evidence="1">
    <location>
        <begin position="569"/>
        <end position="594"/>
    </location>
</feature>
<evidence type="ECO:0000256" key="1">
    <source>
        <dbReference type="SAM" id="MobiDB-lite"/>
    </source>
</evidence>
<comment type="caution">
    <text evidence="3">The sequence shown here is derived from an EMBL/GenBank/DDBJ whole genome shotgun (WGS) entry which is preliminary data.</text>
</comment>
<reference evidence="3 4" key="1">
    <citation type="journal article" date="2020" name="ISME J.">
        <title>Uncovering the hidden diversity of litter-decomposition mechanisms in mushroom-forming fungi.</title>
        <authorList>
            <person name="Floudas D."/>
            <person name="Bentzer J."/>
            <person name="Ahren D."/>
            <person name="Johansson T."/>
            <person name="Persson P."/>
            <person name="Tunlid A."/>
        </authorList>
    </citation>
    <scope>NUCLEOTIDE SEQUENCE [LARGE SCALE GENOMIC DNA]</scope>
    <source>
        <strain evidence="3 4">CBS 175.51</strain>
    </source>
</reference>
<feature type="domain" description="DUF6699" evidence="2">
    <location>
        <begin position="696"/>
        <end position="832"/>
    </location>
</feature>
<feature type="compositionally biased region" description="Gly residues" evidence="1">
    <location>
        <begin position="430"/>
        <end position="442"/>
    </location>
</feature>
<dbReference type="EMBL" id="JAACJK010000009">
    <property type="protein sequence ID" value="KAF5339135.1"/>
    <property type="molecule type" value="Genomic_DNA"/>
</dbReference>
<dbReference type="Proteomes" id="UP000541558">
    <property type="component" value="Unassembled WGS sequence"/>
</dbReference>
<feature type="compositionally biased region" description="Low complexity" evidence="1">
    <location>
        <begin position="100"/>
        <end position="115"/>
    </location>
</feature>
<evidence type="ECO:0000259" key="2">
    <source>
        <dbReference type="Pfam" id="PF20415"/>
    </source>
</evidence>
<proteinExistence type="predicted"/>
<protein>
    <recommendedName>
        <fullName evidence="2">DUF6699 domain-containing protein</fullName>
    </recommendedName>
</protein>
<organism evidence="3 4">
    <name type="scientific">Ephemerocybe angulata</name>
    <dbReference type="NCBI Taxonomy" id="980116"/>
    <lineage>
        <taxon>Eukaryota</taxon>
        <taxon>Fungi</taxon>
        <taxon>Dikarya</taxon>
        <taxon>Basidiomycota</taxon>
        <taxon>Agaricomycotina</taxon>
        <taxon>Agaricomycetes</taxon>
        <taxon>Agaricomycetidae</taxon>
        <taxon>Agaricales</taxon>
        <taxon>Agaricineae</taxon>
        <taxon>Psathyrellaceae</taxon>
        <taxon>Ephemerocybe</taxon>
    </lineage>
</organism>
<dbReference type="AlphaFoldDB" id="A0A8H5CC67"/>
<name>A0A8H5CC67_9AGAR</name>
<sequence>MSNANNASAGPSTLSGAQHVGVNEIHSVVAGRDAHRNAPVFNFNGPVHMADPSFGPISGVPILRDPRGTLAPQRLGIVNGLSRLLTWLQCLRIQDPSTQGTSSAMESEGSGAEDSQMANSTPATSSKESISLSSLQDIGNRSVDWQRLRTPEVYVFRMLNIMRGLPCWQPDPQGLAEPEGVVPGDVGTYSVGDGFMKLFNIWDDEEPIRKTAARTSNTEPYAAPEGRRVIHTPVFSQGDTVTEGPSASTIFRTGTDHIERFEFGCESQTQGAILALTSPAKRERLFDHTALRQHIVDHAETIYRHANSLRRIGEDEALYIITGSIKGNSWGLAAFSNPMFPPNDTTKLEHLSRGLASQSGDESMFYAWTQKGTSDARVGSSANGAVWDQSLFLEGFKLDFSSEFRARMRQELNPPSRGSDAQGGSDLGHSSGGGTSFGGPGGFERDSSGEPPAPSGHRGHGGIEGGGSGYRGLDESKPTEGIDLAGLHIQSFPDSPRGTSCHPCDIINEALLELTGSSFALSHDDDWLSIADNVTSGNLPAIIFHKGVAYLGNAGDARLLGSVPVGPSRVKAKDDHLDDPGSENEGPTPKGTFERPLVFDISLHARSSLKRVRFASSTGSKNELLYERASASVSSWSSSQPSTPGSDLITPPPPFVSHSYQYKSVYAEASPNEITENTEEALHECLAYRATEPPMAYNLVDNPSMALFHHSSLSPPILAMPAITPELPSLTIQLPRLPSSWEVHVWPQANRRFVTVGDLLIQVYEQLRWPVPQQDYHRLRSDADRKEEVAAYERRYKTLSNPEAYQSEKEGGMIRVDFLGRKTLFLGLEKGKKSGVWILNTG</sequence>
<gene>
    <name evidence="3" type="ORF">D9611_011135</name>
</gene>
<dbReference type="OrthoDB" id="3222453at2759"/>
<dbReference type="InterPro" id="IPR046522">
    <property type="entry name" value="DUF6699"/>
</dbReference>
<evidence type="ECO:0000313" key="3">
    <source>
        <dbReference type="EMBL" id="KAF5339135.1"/>
    </source>
</evidence>
<accession>A0A8H5CC67</accession>
<dbReference type="Pfam" id="PF20415">
    <property type="entry name" value="DUF6699"/>
    <property type="match status" value="1"/>
</dbReference>
<keyword evidence="4" id="KW-1185">Reference proteome</keyword>